<dbReference type="Gene3D" id="2.60.40.10">
    <property type="entry name" value="Immunoglobulins"/>
    <property type="match status" value="1"/>
</dbReference>
<dbReference type="InterPro" id="IPR013783">
    <property type="entry name" value="Ig-like_fold"/>
</dbReference>
<organism evidence="1">
    <name type="scientific">candidate division WOR-3 bacterium</name>
    <dbReference type="NCBI Taxonomy" id="2052148"/>
    <lineage>
        <taxon>Bacteria</taxon>
        <taxon>Bacteria division WOR-3</taxon>
    </lineage>
</organism>
<proteinExistence type="predicted"/>
<dbReference type="AlphaFoldDB" id="A0A7V0T4L1"/>
<reference evidence="1" key="1">
    <citation type="journal article" date="2020" name="mSystems">
        <title>Genome- and Community-Level Interaction Insights into Carbon Utilization and Element Cycling Functions of Hydrothermarchaeota in Hydrothermal Sediment.</title>
        <authorList>
            <person name="Zhou Z."/>
            <person name="Liu Y."/>
            <person name="Xu W."/>
            <person name="Pan J."/>
            <person name="Luo Z.H."/>
            <person name="Li M."/>
        </authorList>
    </citation>
    <scope>NUCLEOTIDE SEQUENCE [LARGE SCALE GENOMIC DNA]</scope>
    <source>
        <strain evidence="1">SpSt-1182</strain>
    </source>
</reference>
<evidence type="ECO:0000313" key="1">
    <source>
        <dbReference type="EMBL" id="HDQ99057.1"/>
    </source>
</evidence>
<gene>
    <name evidence="1" type="ORF">ENN51_02045</name>
</gene>
<dbReference type="PROSITE" id="PS51257">
    <property type="entry name" value="PROKAR_LIPOPROTEIN"/>
    <property type="match status" value="1"/>
</dbReference>
<sequence length="276" mass="29006">MSGKVRTDGGLVRVFCRGAALAAFLFVLAGTGCEDGWETLLVTAQVTRTLGVPSNTASVLVGKVSIVNVFSDDWLETPDPGDSTFWQHDPLPGRVTPVGGAMVHVGNRAVGQRVPGVYFQAALDLEFKQRYELSIETPDGKNVTGQAWLPDSFAVVEPGQGASLHPDSVRVTWTRSDSARTYLVGVAPVDTLNPAQGWADGRSDTTCLVPRAAFEDTLGNLAPGAFYVTVTAVNGGWKKSTLDLILAGGNLSGAAGTFGCAVMPPPAFFEVRTPAP</sequence>
<accession>A0A7V0T4L1</accession>
<name>A0A7V0T4L1_UNCW3</name>
<dbReference type="Proteomes" id="UP000885672">
    <property type="component" value="Unassembled WGS sequence"/>
</dbReference>
<dbReference type="EMBL" id="DSBX01000077">
    <property type="protein sequence ID" value="HDQ99057.1"/>
    <property type="molecule type" value="Genomic_DNA"/>
</dbReference>
<comment type="caution">
    <text evidence="1">The sequence shown here is derived from an EMBL/GenBank/DDBJ whole genome shotgun (WGS) entry which is preliminary data.</text>
</comment>
<protein>
    <submittedName>
        <fullName evidence="1">Uncharacterized protein</fullName>
    </submittedName>
</protein>